<organism evidence="1 2">
    <name type="scientific">Scleroderma citrinum Foug A</name>
    <dbReference type="NCBI Taxonomy" id="1036808"/>
    <lineage>
        <taxon>Eukaryota</taxon>
        <taxon>Fungi</taxon>
        <taxon>Dikarya</taxon>
        <taxon>Basidiomycota</taxon>
        <taxon>Agaricomycotina</taxon>
        <taxon>Agaricomycetes</taxon>
        <taxon>Agaricomycetidae</taxon>
        <taxon>Boletales</taxon>
        <taxon>Sclerodermatineae</taxon>
        <taxon>Sclerodermataceae</taxon>
        <taxon>Scleroderma</taxon>
    </lineage>
</organism>
<dbReference type="HOGENOM" id="CLU_1993949_0_0_1"/>
<evidence type="ECO:0000313" key="2">
    <source>
        <dbReference type="Proteomes" id="UP000053989"/>
    </source>
</evidence>
<dbReference type="EMBL" id="KN822037">
    <property type="protein sequence ID" value="KIM63138.1"/>
    <property type="molecule type" value="Genomic_DNA"/>
</dbReference>
<reference evidence="2" key="2">
    <citation type="submission" date="2015-01" db="EMBL/GenBank/DDBJ databases">
        <title>Evolutionary Origins and Diversification of the Mycorrhizal Mutualists.</title>
        <authorList>
            <consortium name="DOE Joint Genome Institute"/>
            <consortium name="Mycorrhizal Genomics Consortium"/>
            <person name="Kohler A."/>
            <person name="Kuo A."/>
            <person name="Nagy L.G."/>
            <person name="Floudas D."/>
            <person name="Copeland A."/>
            <person name="Barry K.W."/>
            <person name="Cichocki N."/>
            <person name="Veneault-Fourrey C."/>
            <person name="LaButti K."/>
            <person name="Lindquist E.A."/>
            <person name="Lipzen A."/>
            <person name="Lundell T."/>
            <person name="Morin E."/>
            <person name="Murat C."/>
            <person name="Riley R."/>
            <person name="Ohm R."/>
            <person name="Sun H."/>
            <person name="Tunlid A."/>
            <person name="Henrissat B."/>
            <person name="Grigoriev I.V."/>
            <person name="Hibbett D.S."/>
            <person name="Martin F."/>
        </authorList>
    </citation>
    <scope>NUCLEOTIDE SEQUENCE [LARGE SCALE GENOMIC DNA]</scope>
    <source>
        <strain evidence="2">Foug A</strain>
    </source>
</reference>
<protein>
    <submittedName>
        <fullName evidence="1">Uncharacterized protein</fullName>
    </submittedName>
</protein>
<evidence type="ECO:0000313" key="1">
    <source>
        <dbReference type="EMBL" id="KIM63138.1"/>
    </source>
</evidence>
<sequence>MYKDDSWFGMPQPYLWELDDLDPSNSDFPLGYTLSEDNTQLDTTMSHDNLRGMESLNLESTFVDPSPFPLVSSNVVGDNSSITTTTSDISPFIWPLLGPYDTSSTLVELVSLPRPRRNAIVEHAP</sequence>
<proteinExistence type="predicted"/>
<keyword evidence="2" id="KW-1185">Reference proteome</keyword>
<reference evidence="1 2" key="1">
    <citation type="submission" date="2014-04" db="EMBL/GenBank/DDBJ databases">
        <authorList>
            <consortium name="DOE Joint Genome Institute"/>
            <person name="Kuo A."/>
            <person name="Kohler A."/>
            <person name="Nagy L.G."/>
            <person name="Floudas D."/>
            <person name="Copeland A."/>
            <person name="Barry K.W."/>
            <person name="Cichocki N."/>
            <person name="Veneault-Fourrey C."/>
            <person name="LaButti K."/>
            <person name="Lindquist E.A."/>
            <person name="Lipzen A."/>
            <person name="Lundell T."/>
            <person name="Morin E."/>
            <person name="Murat C."/>
            <person name="Sun H."/>
            <person name="Tunlid A."/>
            <person name="Henrissat B."/>
            <person name="Grigoriev I.V."/>
            <person name="Hibbett D.S."/>
            <person name="Martin F."/>
            <person name="Nordberg H.P."/>
            <person name="Cantor M.N."/>
            <person name="Hua S.X."/>
        </authorList>
    </citation>
    <scope>NUCLEOTIDE SEQUENCE [LARGE SCALE GENOMIC DNA]</scope>
    <source>
        <strain evidence="1 2">Foug A</strain>
    </source>
</reference>
<name>A0A0C2ZNL0_9AGAM</name>
<dbReference type="InParanoid" id="A0A0C2ZNL0"/>
<accession>A0A0C2ZNL0</accession>
<dbReference type="AlphaFoldDB" id="A0A0C2ZNL0"/>
<dbReference type="Proteomes" id="UP000053989">
    <property type="component" value="Unassembled WGS sequence"/>
</dbReference>
<gene>
    <name evidence="1" type="ORF">SCLCIDRAFT_769311</name>
</gene>